<comment type="caution">
    <text evidence="1">The sequence shown here is derived from an EMBL/GenBank/DDBJ whole genome shotgun (WGS) entry which is preliminary data.</text>
</comment>
<dbReference type="Proteomes" id="UP000828048">
    <property type="component" value="Chromosome 12"/>
</dbReference>
<accession>A0ACB7Z9Y5</accession>
<reference evidence="1 2" key="1">
    <citation type="journal article" date="2021" name="Hortic Res">
        <title>High-quality reference genome and annotation aids understanding of berry development for evergreen blueberry (Vaccinium darrowii).</title>
        <authorList>
            <person name="Yu J."/>
            <person name="Hulse-Kemp A.M."/>
            <person name="Babiker E."/>
            <person name="Staton M."/>
        </authorList>
    </citation>
    <scope>NUCLEOTIDE SEQUENCE [LARGE SCALE GENOMIC DNA]</scope>
    <source>
        <strain evidence="2">cv. NJ 8807/NJ 8810</strain>
        <tissue evidence="1">Young leaf</tissue>
    </source>
</reference>
<sequence length="516" mass="59001">MDFLSTIITFIATALLVLFLAFSTLILKIFTGKSIRDPKYAPVAGTVISELFHFNRLFDFQTEVAKTRPTFRILAPDQSDIYTTDSRNIEHILKTKFDKYSKGQENQDVAGDLFGQGIFVVDGEKWRQQRKLASFEFSTRVLRDFSCAVFRKNAANLVRTVSEFSVANSVFDVQDLLMRCTVDSIFKVGFGVDFNCLQGSSEEGSAFIKAFDDSTGLTYWRYLDPFWKLKRLLNIGSEASLKKNIKLIDDFVHNLISTKRKQLSVQQDSNDKEDILSRFLVESKKDPAGMNDKYLRDIILNFMIAGKDTSATTLSWFFYMLCKNPLIQEKVAQEVKEIATSQGDGARVDDFIENMTDEVLEKMHYLHSALTETLRLFPAVPVDGRCADTDDILPDGFKLKRGDGVYYMAYAMGRMTYIWGDDAEDFRPERWLNNGIFQPKSPFKFPAFHGGPRICLGKDFAYRQMKIVSMALLRFFRFKLADETKKVTYKTMFTLHIKGGLHLCAFPRKGSSNTEL</sequence>
<evidence type="ECO:0000313" key="2">
    <source>
        <dbReference type="Proteomes" id="UP000828048"/>
    </source>
</evidence>
<gene>
    <name evidence="1" type="ORF">Vadar_001806</name>
</gene>
<proteinExistence type="predicted"/>
<protein>
    <submittedName>
        <fullName evidence="1">Uncharacterized protein</fullName>
    </submittedName>
</protein>
<name>A0ACB7Z9Y5_9ERIC</name>
<organism evidence="1 2">
    <name type="scientific">Vaccinium darrowii</name>
    <dbReference type="NCBI Taxonomy" id="229202"/>
    <lineage>
        <taxon>Eukaryota</taxon>
        <taxon>Viridiplantae</taxon>
        <taxon>Streptophyta</taxon>
        <taxon>Embryophyta</taxon>
        <taxon>Tracheophyta</taxon>
        <taxon>Spermatophyta</taxon>
        <taxon>Magnoliopsida</taxon>
        <taxon>eudicotyledons</taxon>
        <taxon>Gunneridae</taxon>
        <taxon>Pentapetalae</taxon>
        <taxon>asterids</taxon>
        <taxon>Ericales</taxon>
        <taxon>Ericaceae</taxon>
        <taxon>Vaccinioideae</taxon>
        <taxon>Vaccinieae</taxon>
        <taxon>Vaccinium</taxon>
    </lineage>
</organism>
<keyword evidence="2" id="KW-1185">Reference proteome</keyword>
<dbReference type="EMBL" id="CM037162">
    <property type="protein sequence ID" value="KAH7862232.1"/>
    <property type="molecule type" value="Genomic_DNA"/>
</dbReference>
<evidence type="ECO:0000313" key="1">
    <source>
        <dbReference type="EMBL" id="KAH7862232.1"/>
    </source>
</evidence>